<evidence type="ECO:0008006" key="4">
    <source>
        <dbReference type="Google" id="ProtNLM"/>
    </source>
</evidence>
<dbReference type="Pfam" id="PF07995">
    <property type="entry name" value="GSDH"/>
    <property type="match status" value="1"/>
</dbReference>
<name>A0A160VGT9_9ZZZZ</name>
<dbReference type="NCBIfam" id="TIGR04183">
    <property type="entry name" value="Por_Secre_tail"/>
    <property type="match status" value="1"/>
</dbReference>
<organism evidence="3">
    <name type="scientific">hydrothermal vent metagenome</name>
    <dbReference type="NCBI Taxonomy" id="652676"/>
    <lineage>
        <taxon>unclassified sequences</taxon>
        <taxon>metagenomes</taxon>
        <taxon>ecological metagenomes</taxon>
    </lineage>
</organism>
<proteinExistence type="predicted"/>
<protein>
    <recommendedName>
        <fullName evidence="4">Glucose/Sorbosone dehydrogenase domain-containing protein</fullName>
    </recommendedName>
</protein>
<feature type="domain" description="Glucose/Sorbosone dehydrogenase" evidence="1">
    <location>
        <begin position="36"/>
        <end position="339"/>
    </location>
</feature>
<sequence>MKINKIFFSARLLIFLPIIATSQVAIQEAFPNLFFTEPVDLQHAPDGSDRIFVLEQRGTIYVFQNDHSETEKTMFLDIRDKVVHEGERGLLGLAFHPEYENNGYFFVNYTAPNPLRTVVSRFQVTPDNPDVGDELSEHIIIHIDQPFSNHNGGQIVFGPEGYLYIGMGDGGWFGDPYNNGQDLTTLLGAILRIDVDTVSANLNYGIPVDNPFVSDTLEFRDEIYAYGLRNPWRFSFDSYTNSCWIADVGQDLYEEIDILESGGNYGWKIMEGNHCYSPAAGCDTTGLILPIYTYDHSIGESITGGFVYRGTLVPDIYGKYIFADFEYGDVWSLAYDEDNSLELSILGDLGPYSVTSFGIDQHDELYICSFDGKIYKFSQALSTVKIDGIIPNKIFLHQNYPNPFNPVTTLRYDLPENMPVTIVIYDMLGTRVKTLINQTQNAGHRSVIWDTTNDYGKPVSAGIYLYQIQNGEYMQTRKMVLLK</sequence>
<dbReference type="AlphaFoldDB" id="A0A160VGT9"/>
<reference evidence="3" key="1">
    <citation type="submission" date="2015-10" db="EMBL/GenBank/DDBJ databases">
        <authorList>
            <person name="Gilbert D.G."/>
        </authorList>
    </citation>
    <scope>NUCLEOTIDE SEQUENCE</scope>
</reference>
<feature type="domain" description="FlgD/Vpr Ig-like" evidence="2">
    <location>
        <begin position="409"/>
        <end position="469"/>
    </location>
</feature>
<evidence type="ECO:0000259" key="2">
    <source>
        <dbReference type="Pfam" id="PF13860"/>
    </source>
</evidence>
<dbReference type="PANTHER" id="PTHR19328:SF75">
    <property type="entry name" value="ALDOSE SUGAR DEHYDROGENASE YLII"/>
    <property type="match status" value="1"/>
</dbReference>
<accession>A0A160VGT9</accession>
<dbReference type="PANTHER" id="PTHR19328">
    <property type="entry name" value="HEDGEHOG-INTERACTING PROTEIN"/>
    <property type="match status" value="1"/>
</dbReference>
<dbReference type="InterPro" id="IPR011041">
    <property type="entry name" value="Quinoprot_gluc/sorb_DH_b-prop"/>
</dbReference>
<dbReference type="InterPro" id="IPR012938">
    <property type="entry name" value="Glc/Sorbosone_DH"/>
</dbReference>
<dbReference type="Gene3D" id="2.120.10.30">
    <property type="entry name" value="TolB, C-terminal domain"/>
    <property type="match status" value="1"/>
</dbReference>
<dbReference type="EMBL" id="FAXC01000277">
    <property type="protein sequence ID" value="CUV09612.1"/>
    <property type="molecule type" value="Genomic_DNA"/>
</dbReference>
<dbReference type="InterPro" id="IPR011042">
    <property type="entry name" value="6-blade_b-propeller_TolB-like"/>
</dbReference>
<dbReference type="Gene3D" id="2.60.40.4070">
    <property type="match status" value="1"/>
</dbReference>
<evidence type="ECO:0000313" key="3">
    <source>
        <dbReference type="EMBL" id="CUV09612.1"/>
    </source>
</evidence>
<dbReference type="InterPro" id="IPR026444">
    <property type="entry name" value="Secre_tail"/>
</dbReference>
<dbReference type="InterPro" id="IPR025965">
    <property type="entry name" value="FlgD/Vpr_Ig-like"/>
</dbReference>
<dbReference type="SUPFAM" id="SSF50952">
    <property type="entry name" value="Soluble quinoprotein glucose dehydrogenase"/>
    <property type="match status" value="1"/>
</dbReference>
<gene>
    <name evidence="3" type="ORF">MGWOODY_Mmi433</name>
</gene>
<dbReference type="Pfam" id="PF13860">
    <property type="entry name" value="FlgD_ig"/>
    <property type="match status" value="1"/>
</dbReference>
<evidence type="ECO:0000259" key="1">
    <source>
        <dbReference type="Pfam" id="PF07995"/>
    </source>
</evidence>